<proteinExistence type="predicted"/>
<dbReference type="HOGENOM" id="CLU_2522239_0_0_6"/>
<keyword evidence="1" id="KW-1133">Transmembrane helix</keyword>
<sequence>MPPLKRGSETFLGCTRIVPCRRRGPDTFSYLSSTGIKSLCYIITILMEDTVTSLYAFSAVARLGIAGVLLVLLWGLISWAVALA</sequence>
<dbReference type="Proteomes" id="UP000001446">
    <property type="component" value="Chromosome"/>
</dbReference>
<feature type="transmembrane region" description="Helical" evidence="1">
    <location>
        <begin position="59"/>
        <end position="83"/>
    </location>
</feature>
<evidence type="ECO:0000313" key="2">
    <source>
        <dbReference type="EMBL" id="ACZ78315.1"/>
    </source>
</evidence>
<dbReference type="EMBL" id="CP001836">
    <property type="protein sequence ID" value="ACZ78315.1"/>
    <property type="molecule type" value="Genomic_DNA"/>
</dbReference>
<dbReference type="KEGG" id="ddc:Dd586_3485"/>
<evidence type="ECO:0000313" key="3">
    <source>
        <dbReference type="Proteomes" id="UP000001446"/>
    </source>
</evidence>
<name>D2BWG2_DICZ5</name>
<accession>D2BWG2</accession>
<keyword evidence="1" id="KW-0472">Membrane</keyword>
<dbReference type="STRING" id="590409.Dd586_3485"/>
<reference evidence="2" key="1">
    <citation type="submission" date="2009-12" db="EMBL/GenBank/DDBJ databases">
        <title>Complete sequence of Dickeya dadantii Ech586.</title>
        <authorList>
            <consortium name="US DOE Joint Genome Institute"/>
            <person name="Lucas S."/>
            <person name="Copeland A."/>
            <person name="Lapidus A."/>
            <person name="Glavina del Rio T."/>
            <person name="Tice H."/>
            <person name="Bruce D."/>
            <person name="Goodwin L."/>
            <person name="Pitluck S."/>
            <person name="Munk A.C."/>
            <person name="Brettin T."/>
            <person name="Detter J.C."/>
            <person name="Han C."/>
            <person name="Tapia R."/>
            <person name="Larimer F."/>
            <person name="Land M."/>
            <person name="Hauser L."/>
            <person name="Kyrpides N."/>
            <person name="Mikhailova N."/>
            <person name="Balakrishnan V."/>
            <person name="Glasner J."/>
            <person name="Perna N.T."/>
        </authorList>
    </citation>
    <scope>NUCLEOTIDE SEQUENCE [LARGE SCALE GENOMIC DNA]</scope>
    <source>
        <strain evidence="2">Ech586</strain>
    </source>
</reference>
<keyword evidence="1" id="KW-0812">Transmembrane</keyword>
<evidence type="ECO:0000256" key="1">
    <source>
        <dbReference type="SAM" id="Phobius"/>
    </source>
</evidence>
<dbReference type="eggNOG" id="ENOG5030T92">
    <property type="taxonomic scope" value="Bacteria"/>
</dbReference>
<feature type="transmembrane region" description="Helical" evidence="1">
    <location>
        <begin position="28"/>
        <end position="47"/>
    </location>
</feature>
<protein>
    <submittedName>
        <fullName evidence="2">Uncharacterized protein</fullName>
    </submittedName>
</protein>
<keyword evidence="3" id="KW-1185">Reference proteome</keyword>
<gene>
    <name evidence="2" type="ordered locus">Dd586_3485</name>
</gene>
<organism evidence="2 3">
    <name type="scientific">Dickeya zeae (strain Ech586)</name>
    <name type="common">Dickeya dadantii (strain Ech586)</name>
    <dbReference type="NCBI Taxonomy" id="590409"/>
    <lineage>
        <taxon>Bacteria</taxon>
        <taxon>Pseudomonadati</taxon>
        <taxon>Pseudomonadota</taxon>
        <taxon>Gammaproteobacteria</taxon>
        <taxon>Enterobacterales</taxon>
        <taxon>Pectobacteriaceae</taxon>
        <taxon>Dickeya</taxon>
        <taxon>Dickeya parazeae</taxon>
    </lineage>
</organism>
<dbReference type="AlphaFoldDB" id="D2BWG2"/>